<name>V3ZIJ1_LOTGI</name>
<gene>
    <name evidence="3" type="ORF">LOTGIDRAFT_155351</name>
</gene>
<keyword evidence="1" id="KW-0479">Metal-binding</keyword>
<dbReference type="PROSITE" id="PS00028">
    <property type="entry name" value="ZINC_FINGER_C2H2_1"/>
    <property type="match status" value="2"/>
</dbReference>
<dbReference type="Proteomes" id="UP000030746">
    <property type="component" value="Unassembled WGS sequence"/>
</dbReference>
<evidence type="ECO:0000313" key="3">
    <source>
        <dbReference type="EMBL" id="ESO84037.1"/>
    </source>
</evidence>
<dbReference type="GO" id="GO:0008270">
    <property type="term" value="F:zinc ion binding"/>
    <property type="evidence" value="ECO:0007669"/>
    <property type="project" value="UniProtKB-KW"/>
</dbReference>
<dbReference type="KEGG" id="lgi:LOTGIDRAFT_155351"/>
<keyword evidence="1" id="KW-0863">Zinc-finger</keyword>
<dbReference type="PROSITE" id="PS50157">
    <property type="entry name" value="ZINC_FINGER_C2H2_2"/>
    <property type="match status" value="1"/>
</dbReference>
<dbReference type="GeneID" id="20236683"/>
<dbReference type="InterPro" id="IPR013087">
    <property type="entry name" value="Znf_C2H2_type"/>
</dbReference>
<dbReference type="RefSeq" id="XP_009065165.1">
    <property type="nucleotide sequence ID" value="XM_009066917.1"/>
</dbReference>
<dbReference type="SMART" id="SM00355">
    <property type="entry name" value="ZnF_C2H2"/>
    <property type="match status" value="2"/>
</dbReference>
<reference evidence="3 4" key="1">
    <citation type="journal article" date="2013" name="Nature">
        <title>Insights into bilaterian evolution from three spiralian genomes.</title>
        <authorList>
            <person name="Simakov O."/>
            <person name="Marletaz F."/>
            <person name="Cho S.J."/>
            <person name="Edsinger-Gonzales E."/>
            <person name="Havlak P."/>
            <person name="Hellsten U."/>
            <person name="Kuo D.H."/>
            <person name="Larsson T."/>
            <person name="Lv J."/>
            <person name="Arendt D."/>
            <person name="Savage R."/>
            <person name="Osoegawa K."/>
            <person name="de Jong P."/>
            <person name="Grimwood J."/>
            <person name="Chapman J.A."/>
            <person name="Shapiro H."/>
            <person name="Aerts A."/>
            <person name="Otillar R.P."/>
            <person name="Terry A.Y."/>
            <person name="Boore J.L."/>
            <person name="Grigoriev I.V."/>
            <person name="Lindberg D.R."/>
            <person name="Seaver E.C."/>
            <person name="Weisblat D.A."/>
            <person name="Putnam N.H."/>
            <person name="Rokhsar D.S."/>
        </authorList>
    </citation>
    <scope>NUCLEOTIDE SEQUENCE [LARGE SCALE GENOMIC DNA]</scope>
</reference>
<sequence>MSNRRLQNRMARSSVQIVQKATRSKHSNVETIIYRGASSSETIIESGKSTAVYSEASSQSTSIDNGKACPECFKVISCRNAQSIHMLTHTLEKLFHCEKCQKCLSTGYILKIHVREMHNKVII</sequence>
<evidence type="ECO:0000256" key="1">
    <source>
        <dbReference type="PROSITE-ProRule" id="PRU00042"/>
    </source>
</evidence>
<proteinExistence type="predicted"/>
<protein>
    <recommendedName>
        <fullName evidence="2">C2H2-type domain-containing protein</fullName>
    </recommendedName>
</protein>
<evidence type="ECO:0000259" key="2">
    <source>
        <dbReference type="PROSITE" id="PS50157"/>
    </source>
</evidence>
<accession>V3ZIJ1</accession>
<dbReference type="Gene3D" id="3.30.160.60">
    <property type="entry name" value="Classic Zinc Finger"/>
    <property type="match status" value="1"/>
</dbReference>
<dbReference type="SUPFAM" id="SSF57667">
    <property type="entry name" value="beta-beta-alpha zinc fingers"/>
    <property type="match status" value="1"/>
</dbReference>
<dbReference type="EMBL" id="KB203566">
    <property type="protein sequence ID" value="ESO84037.1"/>
    <property type="molecule type" value="Genomic_DNA"/>
</dbReference>
<keyword evidence="4" id="KW-1185">Reference proteome</keyword>
<keyword evidence="1" id="KW-0862">Zinc</keyword>
<dbReference type="OrthoDB" id="8117402at2759"/>
<evidence type="ECO:0000313" key="4">
    <source>
        <dbReference type="Proteomes" id="UP000030746"/>
    </source>
</evidence>
<dbReference type="CTD" id="20236683"/>
<dbReference type="HOGENOM" id="CLU_2017840_0_0_1"/>
<feature type="domain" description="C2H2-type" evidence="2">
    <location>
        <begin position="95"/>
        <end position="118"/>
    </location>
</feature>
<organism evidence="3 4">
    <name type="scientific">Lottia gigantea</name>
    <name type="common">Giant owl limpet</name>
    <dbReference type="NCBI Taxonomy" id="225164"/>
    <lineage>
        <taxon>Eukaryota</taxon>
        <taxon>Metazoa</taxon>
        <taxon>Spiralia</taxon>
        <taxon>Lophotrochozoa</taxon>
        <taxon>Mollusca</taxon>
        <taxon>Gastropoda</taxon>
        <taxon>Patellogastropoda</taxon>
        <taxon>Lottioidea</taxon>
        <taxon>Lottiidae</taxon>
        <taxon>Lottia</taxon>
    </lineage>
</organism>
<dbReference type="InterPro" id="IPR036236">
    <property type="entry name" value="Znf_C2H2_sf"/>
</dbReference>
<dbReference type="AlphaFoldDB" id="V3ZIJ1"/>